<feature type="transmembrane region" description="Helical" evidence="1">
    <location>
        <begin position="70"/>
        <end position="89"/>
    </location>
</feature>
<accession>A0ABT7AY84</accession>
<dbReference type="EMBL" id="JAQOSP010000133">
    <property type="protein sequence ID" value="MDJ1171864.1"/>
    <property type="molecule type" value="Genomic_DNA"/>
</dbReference>
<keyword evidence="1" id="KW-1133">Transmembrane helix</keyword>
<feature type="transmembrane region" description="Helical" evidence="1">
    <location>
        <begin position="46"/>
        <end position="64"/>
    </location>
</feature>
<comment type="caution">
    <text evidence="2">The sequence shown here is derived from an EMBL/GenBank/DDBJ whole genome shotgun (WGS) entry which is preliminary data.</text>
</comment>
<gene>
    <name evidence="2" type="ORF">PMG71_20760</name>
</gene>
<evidence type="ECO:0000256" key="1">
    <source>
        <dbReference type="SAM" id="Phobius"/>
    </source>
</evidence>
<evidence type="ECO:0000313" key="2">
    <source>
        <dbReference type="EMBL" id="MDJ1171864.1"/>
    </source>
</evidence>
<dbReference type="Pfam" id="PF17310">
    <property type="entry name" value="DUF5357"/>
    <property type="match status" value="1"/>
</dbReference>
<dbReference type="RefSeq" id="WP_283755618.1">
    <property type="nucleotide sequence ID" value="NZ_JAQOSP010000133.1"/>
</dbReference>
<evidence type="ECO:0000313" key="3">
    <source>
        <dbReference type="Proteomes" id="UP001235303"/>
    </source>
</evidence>
<feature type="transmembrane region" description="Helical" evidence="1">
    <location>
        <begin position="142"/>
        <end position="161"/>
    </location>
</feature>
<keyword evidence="3" id="KW-1185">Reference proteome</keyword>
<dbReference type="Proteomes" id="UP001235303">
    <property type="component" value="Unassembled WGS sequence"/>
</dbReference>
<keyword evidence="1" id="KW-0472">Membrane</keyword>
<organism evidence="2 3">
    <name type="scientific">Roseofilum acuticapitatum BLCC-M154</name>
    <dbReference type="NCBI Taxonomy" id="3022444"/>
    <lineage>
        <taxon>Bacteria</taxon>
        <taxon>Bacillati</taxon>
        <taxon>Cyanobacteriota</taxon>
        <taxon>Cyanophyceae</taxon>
        <taxon>Desertifilales</taxon>
        <taxon>Desertifilaceae</taxon>
        <taxon>Roseofilum</taxon>
        <taxon>Roseofilum acuticapitatum</taxon>
    </lineage>
</organism>
<feature type="transmembrane region" description="Helical" evidence="1">
    <location>
        <begin position="18"/>
        <end position="39"/>
    </location>
</feature>
<keyword evidence="1" id="KW-0812">Transmembrane</keyword>
<proteinExistence type="predicted"/>
<reference evidence="2 3" key="1">
    <citation type="submission" date="2023-01" db="EMBL/GenBank/DDBJ databases">
        <title>Novel diversity within Roseofilum (Cyanobacteria; Desertifilaceae) from marine benthic mats with descriptions of four novel species.</title>
        <authorList>
            <person name="Wang Y."/>
            <person name="Berthold D.E."/>
            <person name="Hu J."/>
            <person name="Lefler F.W."/>
            <person name="Laughinghouse H.D. IV."/>
        </authorList>
    </citation>
    <scope>NUCLEOTIDE SEQUENCE [LARGE SCALE GENOMIC DNA]</scope>
    <source>
        <strain evidence="2 3">BLCC-M154</strain>
    </source>
</reference>
<dbReference type="InterPro" id="IPR020360">
    <property type="entry name" value="Uncharacterised_alr2393"/>
</dbReference>
<sequence length="196" mass="23241">MKHLIQLFNVLFSRPPTLWQILFTISFGFWAMAALMLIFQKEELQELMALLGFISLLSTLWVFLNQWNLRYLGIDLKSIIVWLLFCIAISKKINVDDRWAEKILWITYPQAIALTEILPDVIKIYSVDIQSRESKQRLQRNIIILLSSLLVTCWIYLYFMINEWGQCHSELMDVEKMKNSLFVIPLNLENIRKLIN</sequence>
<name>A0ABT7AY84_9CYAN</name>
<protein>
    <submittedName>
        <fullName evidence="2">DUF5357 family protein</fullName>
    </submittedName>
</protein>